<dbReference type="Pfam" id="PF10326">
    <property type="entry name" value="7TM_GPCR_Str"/>
    <property type="match status" value="2"/>
</dbReference>
<feature type="transmembrane region" description="Helical" evidence="1">
    <location>
        <begin position="219"/>
        <end position="241"/>
    </location>
</feature>
<reference evidence="3" key="1">
    <citation type="submission" date="2024-02" db="UniProtKB">
        <authorList>
            <consortium name="WormBaseParasite"/>
        </authorList>
    </citation>
    <scope>IDENTIFICATION</scope>
</reference>
<accession>A0AAF3EPX7</accession>
<keyword evidence="1" id="KW-0472">Membrane</keyword>
<feature type="transmembrane region" description="Helical" evidence="1">
    <location>
        <begin position="185"/>
        <end position="207"/>
    </location>
</feature>
<keyword evidence="1" id="KW-0812">Transmembrane</keyword>
<keyword evidence="1" id="KW-1133">Transmembrane helix</keyword>
<evidence type="ECO:0000256" key="1">
    <source>
        <dbReference type="SAM" id="Phobius"/>
    </source>
</evidence>
<feature type="transmembrane region" description="Helical" evidence="1">
    <location>
        <begin position="41"/>
        <end position="60"/>
    </location>
</feature>
<keyword evidence="2" id="KW-1185">Reference proteome</keyword>
<dbReference type="WBParaSite" id="MBELARI_LOCUS16141">
    <property type="protein sequence ID" value="MBELARI_LOCUS16141"/>
    <property type="gene ID" value="MBELARI_LOCUS16141"/>
</dbReference>
<protein>
    <recommendedName>
        <fullName evidence="4">Seven TM Receptor</fullName>
    </recommendedName>
</protein>
<feature type="transmembrane region" description="Helical" evidence="1">
    <location>
        <begin position="6"/>
        <end position="29"/>
    </location>
</feature>
<evidence type="ECO:0008006" key="4">
    <source>
        <dbReference type="Google" id="ProtNLM"/>
    </source>
</evidence>
<proteinExistence type="predicted"/>
<dbReference type="Proteomes" id="UP000887575">
    <property type="component" value="Unassembled WGS sequence"/>
</dbReference>
<dbReference type="PANTHER" id="PTHR22943:SF248">
    <property type="entry name" value="SEVEN TM RECEPTOR"/>
    <property type="match status" value="1"/>
</dbReference>
<evidence type="ECO:0000313" key="3">
    <source>
        <dbReference type="WBParaSite" id="MBELARI_LOCUS16141"/>
    </source>
</evidence>
<feature type="transmembrane region" description="Helical" evidence="1">
    <location>
        <begin position="138"/>
        <end position="164"/>
    </location>
</feature>
<dbReference type="PANTHER" id="PTHR22943">
    <property type="entry name" value="7-TRANSMEMBRANE DOMAIN RECEPTOR C.ELEGANS"/>
    <property type="match status" value="1"/>
</dbReference>
<organism evidence="2 3">
    <name type="scientific">Mesorhabditis belari</name>
    <dbReference type="NCBI Taxonomy" id="2138241"/>
    <lineage>
        <taxon>Eukaryota</taxon>
        <taxon>Metazoa</taxon>
        <taxon>Ecdysozoa</taxon>
        <taxon>Nematoda</taxon>
        <taxon>Chromadorea</taxon>
        <taxon>Rhabditida</taxon>
        <taxon>Rhabditina</taxon>
        <taxon>Rhabditomorpha</taxon>
        <taxon>Rhabditoidea</taxon>
        <taxon>Rhabditidae</taxon>
        <taxon>Mesorhabditinae</taxon>
        <taxon>Mesorhabditis</taxon>
    </lineage>
</organism>
<dbReference type="InterPro" id="IPR019428">
    <property type="entry name" value="7TM_GPCR_serpentine_rcpt_Str"/>
</dbReference>
<dbReference type="AlphaFoldDB" id="A0AAF3EPX7"/>
<name>A0AAF3EPX7_9BILA</name>
<sequence length="276" mass="32152">MNSEFQTRFVYLSCFLGFTTNSFLLYFILTDKSKNHNGYKRILGIITLYNLYYGLVHAVTDMGFLLEKDGFVMFSKRMQSYGFWASYLATMPSPERNRVSRENLLRKYNVSIENLGYLGPLYMITNDNGNTKILWKNLVGSIGCLGLLGVFYTAICLFGLKLFLFIRSSLVSERTKRMNYQLMRLFLIQAVVPLFFEYVPCFTNVAAGPLDFPYYEEIGYYQPIFVSLYPFIDSTMVFVGFRDYRNRILSSKPIQSLRNLKRSRIFTSRSGSQFQN</sequence>
<evidence type="ECO:0000313" key="2">
    <source>
        <dbReference type="Proteomes" id="UP000887575"/>
    </source>
</evidence>